<accession>A0A3B6JDP0</accession>
<dbReference type="PANTHER" id="PTHR33453">
    <property type="match status" value="1"/>
</dbReference>
<dbReference type="GO" id="GO:0006952">
    <property type="term" value="P:defense response"/>
    <property type="evidence" value="ECO:0007669"/>
    <property type="project" value="UniProtKB-KW"/>
</dbReference>
<dbReference type="InterPro" id="IPR001574">
    <property type="entry name" value="Ribosome_inactivat_prot"/>
</dbReference>
<dbReference type="Gramene" id="TraesCS4D02G023100.1">
    <property type="protein sequence ID" value="TraesCS4D02G023100.1.cds1"/>
    <property type="gene ID" value="TraesCS4D02G023100"/>
</dbReference>
<dbReference type="Gramene" id="TraesNOR4D03G02437110.1">
    <property type="protein sequence ID" value="TraesNOR4D03G02437110.1.CDS1"/>
    <property type="gene ID" value="TraesNOR4D03G02437110"/>
</dbReference>
<dbReference type="PANTHER" id="PTHR33453:SF10">
    <property type="entry name" value="RRNA N-GLYCOSYLASE"/>
    <property type="match status" value="1"/>
</dbReference>
<dbReference type="Gramene" id="TraesCS4D03G0037100.1">
    <property type="protein sequence ID" value="TraesCS4D03G0037100.1.CDS1"/>
    <property type="gene ID" value="TraesCS4D03G0037100"/>
</dbReference>
<name>A0A3B6JDP0_WHEAT</name>
<evidence type="ECO:0000256" key="1">
    <source>
        <dbReference type="RuleBase" id="RU004915"/>
    </source>
</evidence>
<evidence type="ECO:0000313" key="2">
    <source>
        <dbReference type="EnsemblPlants" id="TraesCS4D02G023100.1.cds1"/>
    </source>
</evidence>
<comment type="catalytic activity">
    <reaction evidence="1">
        <text>Endohydrolysis of the N-glycosidic bond at one specific adenosine on the 28S rRNA.</text>
        <dbReference type="EC" id="3.2.2.22"/>
    </reaction>
</comment>
<dbReference type="InterPro" id="IPR016138">
    <property type="entry name" value="Ribosome_inactivat_prot_sub1"/>
</dbReference>
<dbReference type="Gramene" id="TraesARI4D03G02457600.1">
    <property type="protein sequence ID" value="TraesARI4D03G02457600.1.CDS1"/>
    <property type="gene ID" value="TraesARI4D03G02457600"/>
</dbReference>
<dbReference type="SUPFAM" id="SSF56371">
    <property type="entry name" value="Ribosome inactivating proteins (RIP)"/>
    <property type="match status" value="1"/>
</dbReference>
<dbReference type="Gramene" id="TraesRN4D0100038800.1">
    <property type="protein sequence ID" value="TraesRN4D0100038800.1"/>
    <property type="gene ID" value="TraesRN4D0100038800"/>
</dbReference>
<dbReference type="Gramene" id="TraesCLE_scaffold_013736_01G000300.1">
    <property type="protein sequence ID" value="TraesCLE_scaffold_013736_01G000300.1"/>
    <property type="gene ID" value="TraesCLE_scaffold_013736_01G000300"/>
</dbReference>
<dbReference type="EC" id="3.2.2.22" evidence="1"/>
<dbReference type="Gramene" id="TraesWEE_scaffold_046477_01G000200.1">
    <property type="protein sequence ID" value="TraesWEE_scaffold_046477_01G000200.1"/>
    <property type="gene ID" value="TraesWEE_scaffold_046477_01G000200"/>
</dbReference>
<dbReference type="GO" id="GO:0030598">
    <property type="term" value="F:rRNA N-glycosylase activity"/>
    <property type="evidence" value="ECO:0007669"/>
    <property type="project" value="UniProtKB-EC"/>
</dbReference>
<evidence type="ECO:0000313" key="3">
    <source>
        <dbReference type="Proteomes" id="UP000019116"/>
    </source>
</evidence>
<dbReference type="EnsemblPlants" id="TraesCS4D02G023100.1">
    <property type="protein sequence ID" value="TraesCS4D02G023100.1.cds1"/>
    <property type="gene ID" value="TraesCS4D02G023100"/>
</dbReference>
<dbReference type="Gene3D" id="3.40.420.10">
    <property type="entry name" value="Ricin (A subunit), domain 1"/>
    <property type="match status" value="1"/>
</dbReference>
<dbReference type="OMA" id="SKALVWW"/>
<keyword evidence="3" id="KW-1185">Reference proteome</keyword>
<dbReference type="Gramene" id="TraesSYM4D03G02446100.1">
    <property type="protein sequence ID" value="TraesSYM4D03G02446100.1.CDS1"/>
    <property type="gene ID" value="TraesSYM4D03G02446100"/>
</dbReference>
<dbReference type="Gramene" id="TraesLDM4D03G02421070.1">
    <property type="protein sequence ID" value="TraesLDM4D03G02421070.1.CDS1"/>
    <property type="gene ID" value="TraesLDM4D03G02421070"/>
</dbReference>
<dbReference type="GO" id="GO:0090729">
    <property type="term" value="F:toxin activity"/>
    <property type="evidence" value="ECO:0007669"/>
    <property type="project" value="UniProtKB-KW"/>
</dbReference>
<dbReference type="Gramene" id="TraesPARA_EIv1.0_1412430.1">
    <property type="protein sequence ID" value="TraesPARA_EIv1.0_1412430.1.CDS1"/>
    <property type="gene ID" value="TraesPARA_EIv1.0_1412430"/>
</dbReference>
<dbReference type="Gramene" id="TraesROB_scaffold_151141_01G000100.1">
    <property type="protein sequence ID" value="TraesROB_scaffold_151141_01G000100.1"/>
    <property type="gene ID" value="TraesROB_scaffold_151141_01G000100"/>
</dbReference>
<dbReference type="Gramene" id="TraesMAC4D03G02417420.1">
    <property type="protein sequence ID" value="TraesMAC4D03G02417420.1.CDS1"/>
    <property type="gene ID" value="TraesMAC4D03G02417420"/>
</dbReference>
<keyword evidence="1" id="KW-0652">Protein synthesis inhibitor</keyword>
<gene>
    <name evidence="2" type="primary">LOC123099382</name>
</gene>
<dbReference type="RefSeq" id="XP_044377488.1">
    <property type="nucleotide sequence ID" value="XM_044521553.1"/>
</dbReference>
<keyword evidence="1" id="KW-0611">Plant defense</keyword>
<dbReference type="Gramene" id="TraesCAD_scaffold_022479_01G000200.1">
    <property type="protein sequence ID" value="TraesCAD_scaffold_022479_01G000200.1"/>
    <property type="gene ID" value="TraesCAD_scaffold_022479_01G000200"/>
</dbReference>
<reference evidence="2" key="1">
    <citation type="submission" date="2018-08" db="EMBL/GenBank/DDBJ databases">
        <authorList>
            <person name="Rossello M."/>
        </authorList>
    </citation>
    <scope>NUCLEOTIDE SEQUENCE [LARGE SCALE GENOMIC DNA]</scope>
    <source>
        <strain evidence="2">cv. Chinese Spring</strain>
    </source>
</reference>
<dbReference type="Gramene" id="TraesJAG4D03G02416630.1">
    <property type="protein sequence ID" value="TraesJAG4D03G02416630.1.CDS1"/>
    <property type="gene ID" value="TraesJAG4D03G02416630"/>
</dbReference>
<dbReference type="InterPro" id="IPR036041">
    <property type="entry name" value="Ribosome-inact_prot_sf"/>
</dbReference>
<dbReference type="Proteomes" id="UP000019116">
    <property type="component" value="Chromosome 4D"/>
</dbReference>
<dbReference type="OrthoDB" id="633546at2759"/>
<dbReference type="Gramene" id="TraesJUL4D03G02438160.1">
    <property type="protein sequence ID" value="TraesJUL4D03G02438160.1.CDS1"/>
    <property type="gene ID" value="TraesJUL4D03G02438160"/>
</dbReference>
<dbReference type="Pfam" id="PF00161">
    <property type="entry name" value="RIP"/>
    <property type="match status" value="1"/>
</dbReference>
<dbReference type="GeneID" id="123099382"/>
<protein>
    <recommendedName>
        <fullName evidence="1">rRNA N-glycosylase</fullName>
        <ecNumber evidence="1">3.2.2.22</ecNumber>
    </recommendedName>
</protein>
<dbReference type="SMR" id="A0A3B6JDP0"/>
<dbReference type="GO" id="GO:0017148">
    <property type="term" value="P:negative regulation of translation"/>
    <property type="evidence" value="ECO:0007669"/>
    <property type="project" value="UniProtKB-KW"/>
</dbReference>
<comment type="similarity">
    <text evidence="1">Belongs to the ribosome-inactivating protein family.</text>
</comment>
<dbReference type="Gramene" id="TraesLAC4D03G02372570.1">
    <property type="protein sequence ID" value="TraesLAC4D03G02372570.1.CDS1"/>
    <property type="gene ID" value="TraesLAC4D03G02372570"/>
</dbReference>
<organism evidence="2">
    <name type="scientific">Triticum aestivum</name>
    <name type="common">Wheat</name>
    <dbReference type="NCBI Taxonomy" id="4565"/>
    <lineage>
        <taxon>Eukaryota</taxon>
        <taxon>Viridiplantae</taxon>
        <taxon>Streptophyta</taxon>
        <taxon>Embryophyta</taxon>
        <taxon>Tracheophyta</taxon>
        <taxon>Spermatophyta</taxon>
        <taxon>Magnoliopsida</taxon>
        <taxon>Liliopsida</taxon>
        <taxon>Poales</taxon>
        <taxon>Poaceae</taxon>
        <taxon>BOP clade</taxon>
        <taxon>Pooideae</taxon>
        <taxon>Triticodae</taxon>
        <taxon>Triticeae</taxon>
        <taxon>Triticinae</taxon>
        <taxon>Triticum</taxon>
    </lineage>
</organism>
<dbReference type="AlphaFoldDB" id="A0A3B6JDP0"/>
<keyword evidence="1" id="KW-0378">Hydrolase</keyword>
<keyword evidence="1" id="KW-0800">Toxin</keyword>
<proteinExistence type="inferred from homology"/>
<sequence>MSLICRILFFFFFFFFFFFSLPFHHALDPVNVLNVQYNVSSDSFTGVSGLLSRQFVAYSRNPPQVLLRRFLAPRRPDFEALPNRFIMINMVDNVPGRTATLALCDDDLYVPGFKDTTLQWNHFRRFEPIVPGSRELPVHHTYPELLPLFPNGSRMSHLQLHLVPLGKAATLGAFRTLANYNPRTTPRKDLRSALVTLIVTFSEGHRFDQLNRRLKNEWDNARPIYMLEEEAPYVVHWGSLSRALQWWEESGRKSWTNSPQDIAEFKKIHANSPQAARDVLLFLQRTMKFNL</sequence>
<reference evidence="2" key="2">
    <citation type="submission" date="2018-10" db="UniProtKB">
        <authorList>
            <consortium name="EnsemblPlants"/>
        </authorList>
    </citation>
    <scope>IDENTIFICATION</scope>
</reference>
<dbReference type="Gramene" id="TraesSTA4D03G02414330.1">
    <property type="protein sequence ID" value="TraesSTA4D03G02414330.1.CDS1"/>
    <property type="gene ID" value="TraesSTA4D03G02414330"/>
</dbReference>